<comment type="similarity">
    <text evidence="2">Belongs to the shikimate kinase family.</text>
</comment>
<comment type="pathway">
    <text evidence="1">Metabolic intermediate biosynthesis; chorismate biosynthesis; chorismate from D-erythrose 4-phosphate and phosphoenolpyruvate: step 5/7.</text>
</comment>
<evidence type="ECO:0000256" key="7">
    <source>
        <dbReference type="ARBA" id="ARBA00022777"/>
    </source>
</evidence>
<keyword evidence="5" id="KW-0808">Transferase</keyword>
<evidence type="ECO:0000313" key="11">
    <source>
        <dbReference type="EMBL" id="CAB4582789.1"/>
    </source>
</evidence>
<keyword evidence="7" id="KW-0418">Kinase</keyword>
<dbReference type="AlphaFoldDB" id="A0A6J6F5D4"/>
<evidence type="ECO:0000256" key="2">
    <source>
        <dbReference type="ARBA" id="ARBA00006997"/>
    </source>
</evidence>
<dbReference type="SUPFAM" id="SSF52540">
    <property type="entry name" value="P-loop containing nucleoside triphosphate hydrolases"/>
    <property type="match status" value="1"/>
</dbReference>
<keyword evidence="9" id="KW-0057">Aromatic amino acid biosynthesis</keyword>
<dbReference type="GO" id="GO:0009423">
    <property type="term" value="P:chorismate biosynthetic process"/>
    <property type="evidence" value="ECO:0007669"/>
    <property type="project" value="UniProtKB-UniPathway"/>
</dbReference>
<dbReference type="InterPro" id="IPR027417">
    <property type="entry name" value="P-loop_NTPase"/>
</dbReference>
<dbReference type="EMBL" id="CAEZUE010000001">
    <property type="protein sequence ID" value="CAB4582789.1"/>
    <property type="molecule type" value="Genomic_DNA"/>
</dbReference>
<dbReference type="PROSITE" id="PS01128">
    <property type="entry name" value="SHIKIMATE_KINASE"/>
    <property type="match status" value="1"/>
</dbReference>
<dbReference type="Gene3D" id="3.40.50.300">
    <property type="entry name" value="P-loop containing nucleotide triphosphate hydrolases"/>
    <property type="match status" value="1"/>
</dbReference>
<proteinExistence type="inferred from homology"/>
<comment type="catalytic activity">
    <reaction evidence="10">
        <text>shikimate + ATP = 3-phosphoshikimate + ADP + H(+)</text>
        <dbReference type="Rhea" id="RHEA:13121"/>
        <dbReference type="ChEBI" id="CHEBI:15378"/>
        <dbReference type="ChEBI" id="CHEBI:30616"/>
        <dbReference type="ChEBI" id="CHEBI:36208"/>
        <dbReference type="ChEBI" id="CHEBI:145989"/>
        <dbReference type="ChEBI" id="CHEBI:456216"/>
        <dbReference type="EC" id="2.7.1.71"/>
    </reaction>
</comment>
<dbReference type="GO" id="GO:0004765">
    <property type="term" value="F:shikimate kinase activity"/>
    <property type="evidence" value="ECO:0007669"/>
    <property type="project" value="UniProtKB-EC"/>
</dbReference>
<evidence type="ECO:0000256" key="5">
    <source>
        <dbReference type="ARBA" id="ARBA00022679"/>
    </source>
</evidence>
<evidence type="ECO:0000256" key="1">
    <source>
        <dbReference type="ARBA" id="ARBA00004842"/>
    </source>
</evidence>
<dbReference type="EC" id="2.7.1.71" evidence="3"/>
<keyword evidence="6" id="KW-0547">Nucleotide-binding</keyword>
<evidence type="ECO:0000256" key="4">
    <source>
        <dbReference type="ARBA" id="ARBA00022605"/>
    </source>
</evidence>
<sequence>MKPVAVLIGPPAAGKSRLGKSVAKLLGVPFTDTDSLIVNEHGPIVEIFGTHGEARFREWERQAVTVALETEGIVALGGGAVENLDTQSDLADQTVVLVTVSAEAVEERIANDKRPLLDGLESWISLVERRMPIYQRLADVEIDTSHGTMDSHVDRLYSRLEALS</sequence>
<dbReference type="PANTHER" id="PTHR21087">
    <property type="entry name" value="SHIKIMATE KINASE"/>
    <property type="match status" value="1"/>
</dbReference>
<dbReference type="PRINTS" id="PR01100">
    <property type="entry name" value="SHIKIMTKNASE"/>
</dbReference>
<evidence type="ECO:0000256" key="8">
    <source>
        <dbReference type="ARBA" id="ARBA00022840"/>
    </source>
</evidence>
<name>A0A6J6F5D4_9ZZZZ</name>
<dbReference type="HAMAP" id="MF_00109">
    <property type="entry name" value="Shikimate_kinase"/>
    <property type="match status" value="1"/>
</dbReference>
<protein>
    <recommendedName>
        <fullName evidence="3">shikimate kinase</fullName>
        <ecNumber evidence="3">2.7.1.71</ecNumber>
    </recommendedName>
</protein>
<keyword evidence="8" id="KW-0067">ATP-binding</keyword>
<dbReference type="GO" id="GO:0005829">
    <property type="term" value="C:cytosol"/>
    <property type="evidence" value="ECO:0007669"/>
    <property type="project" value="TreeGrafter"/>
</dbReference>
<evidence type="ECO:0000256" key="3">
    <source>
        <dbReference type="ARBA" id="ARBA00012154"/>
    </source>
</evidence>
<dbReference type="InterPro" id="IPR000623">
    <property type="entry name" value="Shikimate_kinase/TSH1"/>
</dbReference>
<accession>A0A6J6F5D4</accession>
<dbReference type="UniPathway" id="UPA00053">
    <property type="reaction ID" value="UER00088"/>
</dbReference>
<dbReference type="Pfam" id="PF01202">
    <property type="entry name" value="SKI"/>
    <property type="match status" value="1"/>
</dbReference>
<dbReference type="InterPro" id="IPR031322">
    <property type="entry name" value="Shikimate/glucono_kinase"/>
</dbReference>
<keyword evidence="4" id="KW-0028">Amino-acid biosynthesis</keyword>
<dbReference type="GO" id="GO:0009073">
    <property type="term" value="P:aromatic amino acid family biosynthetic process"/>
    <property type="evidence" value="ECO:0007669"/>
    <property type="project" value="UniProtKB-KW"/>
</dbReference>
<dbReference type="InterPro" id="IPR023000">
    <property type="entry name" value="Shikimate_kinase_CS"/>
</dbReference>
<dbReference type="PANTHER" id="PTHR21087:SF16">
    <property type="entry name" value="SHIKIMATE KINASE 1, CHLOROPLASTIC"/>
    <property type="match status" value="1"/>
</dbReference>
<evidence type="ECO:0000256" key="6">
    <source>
        <dbReference type="ARBA" id="ARBA00022741"/>
    </source>
</evidence>
<evidence type="ECO:0000256" key="9">
    <source>
        <dbReference type="ARBA" id="ARBA00023141"/>
    </source>
</evidence>
<evidence type="ECO:0000256" key="10">
    <source>
        <dbReference type="ARBA" id="ARBA00048567"/>
    </source>
</evidence>
<dbReference type="GO" id="GO:0008652">
    <property type="term" value="P:amino acid biosynthetic process"/>
    <property type="evidence" value="ECO:0007669"/>
    <property type="project" value="UniProtKB-KW"/>
</dbReference>
<gene>
    <name evidence="11" type="ORF">UFOPK1788_00011</name>
</gene>
<dbReference type="CDD" id="cd00464">
    <property type="entry name" value="SK"/>
    <property type="match status" value="1"/>
</dbReference>
<dbReference type="GO" id="GO:0005524">
    <property type="term" value="F:ATP binding"/>
    <property type="evidence" value="ECO:0007669"/>
    <property type="project" value="UniProtKB-KW"/>
</dbReference>
<reference evidence="11" key="1">
    <citation type="submission" date="2020-05" db="EMBL/GenBank/DDBJ databases">
        <authorList>
            <person name="Chiriac C."/>
            <person name="Salcher M."/>
            <person name="Ghai R."/>
            <person name="Kavagutti S V."/>
        </authorList>
    </citation>
    <scope>NUCLEOTIDE SEQUENCE</scope>
</reference>
<organism evidence="11">
    <name type="scientific">freshwater metagenome</name>
    <dbReference type="NCBI Taxonomy" id="449393"/>
    <lineage>
        <taxon>unclassified sequences</taxon>
        <taxon>metagenomes</taxon>
        <taxon>ecological metagenomes</taxon>
    </lineage>
</organism>